<evidence type="ECO:0000313" key="4">
    <source>
        <dbReference type="Proteomes" id="UP000282028"/>
    </source>
</evidence>
<dbReference type="AlphaFoldDB" id="A0A3M8C2N0"/>
<dbReference type="InterPro" id="IPR013096">
    <property type="entry name" value="Cupin_2"/>
</dbReference>
<sequence>MSEQNISIEEFEQKYVARLETRKLDYNALSFQEQISPHYRRAQCRYVGTGAVAAVDSNVIQAGNFTLSNMYLPAGCEGPMHLHEDVEEVFFVIKGSVTARVQIGDTIHELKLSERDCIWTPPGYYRGVRNDSDEEAIMAVMLGAPKPQIPTYEPGSALENLRVERAKAKAAAAAAEAEKK</sequence>
<dbReference type="Gene3D" id="2.60.120.10">
    <property type="entry name" value="Jelly Rolls"/>
    <property type="match status" value="1"/>
</dbReference>
<organism evidence="3 4">
    <name type="scientific">Brevibacillus invocatus</name>
    <dbReference type="NCBI Taxonomy" id="173959"/>
    <lineage>
        <taxon>Bacteria</taxon>
        <taxon>Bacillati</taxon>
        <taxon>Bacillota</taxon>
        <taxon>Bacilli</taxon>
        <taxon>Bacillales</taxon>
        <taxon>Paenibacillaceae</taxon>
        <taxon>Brevibacillus</taxon>
    </lineage>
</organism>
<gene>
    <name evidence="3" type="ORF">EDM52_18190</name>
</gene>
<dbReference type="InterPro" id="IPR014710">
    <property type="entry name" value="RmlC-like_jellyroll"/>
</dbReference>
<dbReference type="InterPro" id="IPR011051">
    <property type="entry name" value="RmlC_Cupin_sf"/>
</dbReference>
<evidence type="ECO:0000259" key="2">
    <source>
        <dbReference type="Pfam" id="PF07883"/>
    </source>
</evidence>
<name>A0A3M8C2N0_9BACL</name>
<dbReference type="SUPFAM" id="SSF51182">
    <property type="entry name" value="RmlC-like cupins"/>
    <property type="match status" value="1"/>
</dbReference>
<dbReference type="EMBL" id="RHHR01000036">
    <property type="protein sequence ID" value="RNB69904.1"/>
    <property type="molecule type" value="Genomic_DNA"/>
</dbReference>
<dbReference type="InterPro" id="IPR051610">
    <property type="entry name" value="GPI/OXD"/>
</dbReference>
<keyword evidence="4" id="KW-1185">Reference proteome</keyword>
<dbReference type="Proteomes" id="UP000282028">
    <property type="component" value="Unassembled WGS sequence"/>
</dbReference>
<dbReference type="RefSeq" id="WP_122910375.1">
    <property type="nucleotide sequence ID" value="NZ_CBCSBE010000013.1"/>
</dbReference>
<evidence type="ECO:0000256" key="1">
    <source>
        <dbReference type="ARBA" id="ARBA00022723"/>
    </source>
</evidence>
<keyword evidence="1" id="KW-0479">Metal-binding</keyword>
<dbReference type="Pfam" id="PF07883">
    <property type="entry name" value="Cupin_2"/>
    <property type="match status" value="1"/>
</dbReference>
<dbReference type="OrthoDB" id="6058at2"/>
<dbReference type="GO" id="GO:0046872">
    <property type="term" value="F:metal ion binding"/>
    <property type="evidence" value="ECO:0007669"/>
    <property type="project" value="UniProtKB-KW"/>
</dbReference>
<feature type="domain" description="Cupin type-2" evidence="2">
    <location>
        <begin position="70"/>
        <end position="138"/>
    </location>
</feature>
<reference evidence="3 4" key="1">
    <citation type="submission" date="2018-10" db="EMBL/GenBank/DDBJ databases">
        <title>Phylogenomics of Brevibacillus.</title>
        <authorList>
            <person name="Dunlap C."/>
        </authorList>
    </citation>
    <scope>NUCLEOTIDE SEQUENCE [LARGE SCALE GENOMIC DNA]</scope>
    <source>
        <strain evidence="3 4">JCM 12215</strain>
    </source>
</reference>
<dbReference type="PANTHER" id="PTHR35848">
    <property type="entry name" value="OXALATE-BINDING PROTEIN"/>
    <property type="match status" value="1"/>
</dbReference>
<proteinExistence type="predicted"/>
<protein>
    <submittedName>
        <fullName evidence="3">Cupin domain-containing protein</fullName>
    </submittedName>
</protein>
<comment type="caution">
    <text evidence="3">The sequence shown here is derived from an EMBL/GenBank/DDBJ whole genome shotgun (WGS) entry which is preliminary data.</text>
</comment>
<accession>A0A3M8C2N0</accession>
<evidence type="ECO:0000313" key="3">
    <source>
        <dbReference type="EMBL" id="RNB69904.1"/>
    </source>
</evidence>